<dbReference type="Proteomes" id="UP001596052">
    <property type="component" value="Unassembled WGS sequence"/>
</dbReference>
<gene>
    <name evidence="1" type="ORF">ACFQDI_15910</name>
</gene>
<comment type="caution">
    <text evidence="1">The sequence shown here is derived from an EMBL/GenBank/DDBJ whole genome shotgun (WGS) entry which is preliminary data.</text>
</comment>
<sequence length="107" mass="12133">MKTRIMYIENKSGGLSGPARIGRVRLSKTGRTLFYGGLELKNLDGAGYKSNHVDLATGHHYWVSGPRKDGEDRLYGGRVPVEIDEDVREEYWTKIRNLPERINDGVQ</sequence>
<organism evidence="1 2">
    <name type="scientific">Prosthecobacter fluviatilis</name>
    <dbReference type="NCBI Taxonomy" id="445931"/>
    <lineage>
        <taxon>Bacteria</taxon>
        <taxon>Pseudomonadati</taxon>
        <taxon>Verrucomicrobiota</taxon>
        <taxon>Verrucomicrobiia</taxon>
        <taxon>Verrucomicrobiales</taxon>
        <taxon>Verrucomicrobiaceae</taxon>
        <taxon>Prosthecobacter</taxon>
    </lineage>
</organism>
<evidence type="ECO:0000313" key="1">
    <source>
        <dbReference type="EMBL" id="MFC5456348.1"/>
    </source>
</evidence>
<reference evidence="2" key="1">
    <citation type="journal article" date="2019" name="Int. J. Syst. Evol. Microbiol.">
        <title>The Global Catalogue of Microorganisms (GCM) 10K type strain sequencing project: providing services to taxonomists for standard genome sequencing and annotation.</title>
        <authorList>
            <consortium name="The Broad Institute Genomics Platform"/>
            <consortium name="The Broad Institute Genome Sequencing Center for Infectious Disease"/>
            <person name="Wu L."/>
            <person name="Ma J."/>
        </authorList>
    </citation>
    <scope>NUCLEOTIDE SEQUENCE [LARGE SCALE GENOMIC DNA]</scope>
    <source>
        <strain evidence="2">CGMCC 4.1469</strain>
    </source>
</reference>
<evidence type="ECO:0000313" key="2">
    <source>
        <dbReference type="Proteomes" id="UP001596052"/>
    </source>
</evidence>
<name>A0ABW0KSC5_9BACT</name>
<proteinExistence type="predicted"/>
<accession>A0ABW0KSC5</accession>
<dbReference type="RefSeq" id="WP_377168497.1">
    <property type="nucleotide sequence ID" value="NZ_JBHSMQ010000005.1"/>
</dbReference>
<protein>
    <submittedName>
        <fullName evidence="1">1-deoxy-D-xylulose-5-phosphate synthase</fullName>
    </submittedName>
</protein>
<keyword evidence="2" id="KW-1185">Reference proteome</keyword>
<dbReference type="EMBL" id="JBHSMQ010000005">
    <property type="protein sequence ID" value="MFC5456348.1"/>
    <property type="molecule type" value="Genomic_DNA"/>
</dbReference>